<comment type="subcellular location">
    <subcellularLocation>
        <location evidence="6">Cytoplasm</location>
    </subcellularLocation>
</comment>
<sequence length="240" mass="27158">MNTDLPITKGFHFKQFTIETGHSGMPVSTDGVLLGAWAFSRPPDRLLDIGCGTGLLSLMCAQRFTHSQICAVDIDQQAFLAASNNIRRSVWSSRIEVRHGDITTLRFTQSFDAIICNPPYFNSGQPAQQQTRAIARHTETLSHQQLLDCFAQHLSVQGTASLILPQQEGQVFIDQAQQQGWYLTRLCQVRTTPHKPIQRLLFELSRIHQPLQASELIIRESNDYSEAFIQLTRAFYLKMV</sequence>
<dbReference type="GO" id="GO:0005737">
    <property type="term" value="C:cytoplasm"/>
    <property type="evidence" value="ECO:0007669"/>
    <property type="project" value="UniProtKB-SubCell"/>
</dbReference>
<feature type="domain" description="Methyltransferase small" evidence="7">
    <location>
        <begin position="44"/>
        <end position="134"/>
    </location>
</feature>
<dbReference type="InterPro" id="IPR002052">
    <property type="entry name" value="DNA_methylase_N6_adenine_CS"/>
</dbReference>
<dbReference type="GO" id="GO:0003676">
    <property type="term" value="F:nucleic acid binding"/>
    <property type="evidence" value="ECO:0007669"/>
    <property type="project" value="InterPro"/>
</dbReference>
<dbReference type="Pfam" id="PF05175">
    <property type="entry name" value="MTS"/>
    <property type="match status" value="1"/>
</dbReference>
<reference evidence="8" key="1">
    <citation type="submission" date="2020-08" db="EMBL/GenBank/DDBJ databases">
        <title>Genome Sequencing and Pan-Genome Analysis of Migratory bird Vibrio Strains, Inner Mongolia.</title>
        <authorList>
            <person name="Zheng L."/>
        </authorList>
    </citation>
    <scope>NUCLEOTIDE SEQUENCE</scope>
    <source>
        <strain evidence="8">M13F</strain>
    </source>
</reference>
<dbReference type="AlphaFoldDB" id="A0A9X0R8V4"/>
<evidence type="ECO:0000256" key="2">
    <source>
        <dbReference type="ARBA" id="ARBA00022603"/>
    </source>
</evidence>
<organism evidence="8 9">
    <name type="scientific">Vibrio metschnikovii</name>
    <dbReference type="NCBI Taxonomy" id="28172"/>
    <lineage>
        <taxon>Bacteria</taxon>
        <taxon>Pseudomonadati</taxon>
        <taxon>Pseudomonadota</taxon>
        <taxon>Gammaproteobacteria</taxon>
        <taxon>Vibrionales</taxon>
        <taxon>Vibrionaceae</taxon>
        <taxon>Vibrio</taxon>
    </lineage>
</organism>
<keyword evidence="9" id="KW-1185">Reference proteome</keyword>
<dbReference type="PANTHER" id="PTHR47739">
    <property type="entry name" value="TRNA1(VAL) (ADENINE(37)-N6)-METHYLTRANSFERASE"/>
    <property type="match status" value="1"/>
</dbReference>
<keyword evidence="1 6" id="KW-0963">Cytoplasm</keyword>
<gene>
    <name evidence="8" type="ORF">H8Q88_12220</name>
</gene>
<dbReference type="InterPro" id="IPR050210">
    <property type="entry name" value="tRNA_Adenine-N(6)_MTase"/>
</dbReference>
<evidence type="ECO:0000256" key="3">
    <source>
        <dbReference type="ARBA" id="ARBA00022679"/>
    </source>
</evidence>
<evidence type="ECO:0000256" key="4">
    <source>
        <dbReference type="ARBA" id="ARBA00022691"/>
    </source>
</evidence>
<dbReference type="PROSITE" id="PS00092">
    <property type="entry name" value="N6_MTASE"/>
    <property type="match status" value="1"/>
</dbReference>
<evidence type="ECO:0000313" key="9">
    <source>
        <dbReference type="Proteomes" id="UP000615796"/>
    </source>
</evidence>
<dbReference type="CDD" id="cd02440">
    <property type="entry name" value="AdoMet_MTases"/>
    <property type="match status" value="1"/>
</dbReference>
<comment type="catalytic activity">
    <reaction evidence="6">
        <text>adenosine(37) in tRNA1(Val) + S-adenosyl-L-methionine = N(6)-methyladenosine(37) in tRNA1(Val) + S-adenosyl-L-homocysteine + H(+)</text>
        <dbReference type="Rhea" id="RHEA:43160"/>
        <dbReference type="Rhea" id="RHEA-COMP:10369"/>
        <dbReference type="Rhea" id="RHEA-COMP:10370"/>
        <dbReference type="ChEBI" id="CHEBI:15378"/>
        <dbReference type="ChEBI" id="CHEBI:57856"/>
        <dbReference type="ChEBI" id="CHEBI:59789"/>
        <dbReference type="ChEBI" id="CHEBI:74411"/>
        <dbReference type="ChEBI" id="CHEBI:74449"/>
        <dbReference type="EC" id="2.1.1.223"/>
    </reaction>
</comment>
<evidence type="ECO:0000256" key="1">
    <source>
        <dbReference type="ARBA" id="ARBA00022490"/>
    </source>
</evidence>
<dbReference type="SUPFAM" id="SSF53335">
    <property type="entry name" value="S-adenosyl-L-methionine-dependent methyltransferases"/>
    <property type="match status" value="1"/>
</dbReference>
<evidence type="ECO:0000313" key="8">
    <source>
        <dbReference type="EMBL" id="MBC5851667.1"/>
    </source>
</evidence>
<dbReference type="GO" id="GO:0032259">
    <property type="term" value="P:methylation"/>
    <property type="evidence" value="ECO:0007669"/>
    <property type="project" value="UniProtKB-KW"/>
</dbReference>
<evidence type="ECO:0000259" key="7">
    <source>
        <dbReference type="Pfam" id="PF05175"/>
    </source>
</evidence>
<dbReference type="RefSeq" id="WP_187026374.1">
    <property type="nucleotide sequence ID" value="NZ_JACRUP010000007.1"/>
</dbReference>
<dbReference type="EC" id="2.1.1.223" evidence="6"/>
<keyword evidence="5 6" id="KW-0819">tRNA processing</keyword>
<name>A0A9X0R8V4_VIBME</name>
<comment type="function">
    <text evidence="6">Specifically methylates the adenine in position 37 of tRNA(1)(Val) (anticodon cmo5UAC).</text>
</comment>
<dbReference type="EMBL" id="JACRUP010000007">
    <property type="protein sequence ID" value="MBC5851667.1"/>
    <property type="molecule type" value="Genomic_DNA"/>
</dbReference>
<comment type="similarity">
    <text evidence="6">Belongs to the methyltransferase superfamily. tRNA (adenine-N(6)-)-methyltransferase family.</text>
</comment>
<protein>
    <recommendedName>
        <fullName evidence="6">tRNA1(Val) (adenine(37)-N6)-methyltransferase</fullName>
        <ecNumber evidence="6">2.1.1.223</ecNumber>
    </recommendedName>
    <alternativeName>
        <fullName evidence="6">tRNA m6A37 methyltransferase</fullName>
    </alternativeName>
</protein>
<accession>A0A9X0R8V4</accession>
<dbReference type="PANTHER" id="PTHR47739:SF1">
    <property type="entry name" value="TRNA1(VAL) (ADENINE(37)-N6)-METHYLTRANSFERASE"/>
    <property type="match status" value="1"/>
</dbReference>
<evidence type="ECO:0000256" key="5">
    <source>
        <dbReference type="ARBA" id="ARBA00022694"/>
    </source>
</evidence>
<evidence type="ECO:0000256" key="6">
    <source>
        <dbReference type="HAMAP-Rule" id="MF_01872"/>
    </source>
</evidence>
<dbReference type="PRINTS" id="PR00507">
    <property type="entry name" value="N12N6MTFRASE"/>
</dbReference>
<dbReference type="InterPro" id="IPR022882">
    <property type="entry name" value="tRNA_adenine-N6_MeTrfase"/>
</dbReference>
<dbReference type="Proteomes" id="UP000615796">
    <property type="component" value="Unassembled WGS sequence"/>
</dbReference>
<dbReference type="HAMAP" id="MF_01872">
    <property type="entry name" value="tRNA_methyltr_YfiC"/>
    <property type="match status" value="1"/>
</dbReference>
<proteinExistence type="inferred from homology"/>
<dbReference type="GO" id="GO:0008033">
    <property type="term" value="P:tRNA processing"/>
    <property type="evidence" value="ECO:0007669"/>
    <property type="project" value="UniProtKB-UniRule"/>
</dbReference>
<dbReference type="Gene3D" id="3.40.50.150">
    <property type="entry name" value="Vaccinia Virus protein VP39"/>
    <property type="match status" value="1"/>
</dbReference>
<dbReference type="InterPro" id="IPR029063">
    <property type="entry name" value="SAM-dependent_MTases_sf"/>
</dbReference>
<keyword evidence="3 6" id="KW-0808">Transferase</keyword>
<keyword evidence="2 6" id="KW-0489">Methyltransferase</keyword>
<comment type="caution">
    <text evidence="8">The sequence shown here is derived from an EMBL/GenBank/DDBJ whole genome shotgun (WGS) entry which is preliminary data.</text>
</comment>
<keyword evidence="4 6" id="KW-0949">S-adenosyl-L-methionine</keyword>
<dbReference type="GO" id="GO:0016430">
    <property type="term" value="F:tRNA (adenine-N6)-methyltransferase activity"/>
    <property type="evidence" value="ECO:0007669"/>
    <property type="project" value="UniProtKB-UniRule"/>
</dbReference>
<dbReference type="InterPro" id="IPR007848">
    <property type="entry name" value="Small_mtfrase_dom"/>
</dbReference>